<dbReference type="AlphaFoldDB" id="A0A367R2Z6"/>
<dbReference type="InterPro" id="IPR047654">
    <property type="entry name" value="IS1634_transpos"/>
</dbReference>
<organism evidence="3 4">
    <name type="scientific">Nostoc punctiforme NIES-2108</name>
    <dbReference type="NCBI Taxonomy" id="1356359"/>
    <lineage>
        <taxon>Bacteria</taxon>
        <taxon>Bacillati</taxon>
        <taxon>Cyanobacteriota</taxon>
        <taxon>Cyanophyceae</taxon>
        <taxon>Nostocales</taxon>
        <taxon>Nostocaceae</taxon>
        <taxon>Nostoc</taxon>
    </lineage>
</organism>
<dbReference type="PANTHER" id="PTHR34614">
    <property type="match status" value="1"/>
</dbReference>
<dbReference type="EMBL" id="LXQE01000193">
    <property type="protein sequence ID" value="RCJ29973.1"/>
    <property type="molecule type" value="Genomic_DNA"/>
</dbReference>
<evidence type="ECO:0000259" key="2">
    <source>
        <dbReference type="Pfam" id="PF14104"/>
    </source>
</evidence>
<dbReference type="PANTHER" id="PTHR34614:SF2">
    <property type="entry name" value="TRANSPOSASE IS4-LIKE DOMAIN-CONTAINING PROTEIN"/>
    <property type="match status" value="1"/>
</dbReference>
<accession>A0A367R2Z6</accession>
<evidence type="ECO:0000313" key="4">
    <source>
        <dbReference type="Proteomes" id="UP000252085"/>
    </source>
</evidence>
<protein>
    <submittedName>
        <fullName evidence="3">Transposase</fullName>
    </submittedName>
</protein>
<dbReference type="NCBIfam" id="NF033559">
    <property type="entry name" value="transpos_IS1634"/>
    <property type="match status" value="1"/>
</dbReference>
<dbReference type="InterPro" id="IPR025457">
    <property type="entry name" value="DUF4277"/>
</dbReference>
<feature type="domain" description="Transposase IS4-like" evidence="1">
    <location>
        <begin position="157"/>
        <end position="459"/>
    </location>
</feature>
<dbReference type="Pfam" id="PF14104">
    <property type="entry name" value="DUF4277"/>
    <property type="match status" value="1"/>
</dbReference>
<sequence length="540" mass="60660">MTASPLDIRVQDIDHCGIVAGICDEMNLVEQINRLLGTHSQEIISAGQVVKAMILNGLGFVSAPLYLFEKFFVGKATEHLLGEGIRPEHLNDDRLGRVLDKLYEAGLTEVFVTVALCAARKFGVKMDSLHLDSSSFHVDGDYINNATAEEAEPGGIKITYGYSRDHRPDLKQFILDLMCTGDGDIPLYLRVGDGNESDSAMFATIIADFKRQWQIDALFVADAALYTEENLQQMKHLRWVSRVPGTLTTAKMLLEEMPEVAFNDSTIPGYRIAPSCSEYGGVRQSWLVVESQARKEADLKQLEKRLIKKLSVAQSELRQLLNQEFACSKDALIAAQRLSSKLPLHQLVNIQVKEVKKHPGRGRPSKNASPTCYYQVDATLEPKEIAIAIETKRAGRFILATNVFDTEELSNDDVLREYKAQQSTERGFRFLKDPLFFTSSVFLNSTERVAALAMVMGLCLLVYSLGQRALRQALERSKKTLDNQLGKPTSTPTLRWVFQCFMSIHLVTVAQIKQIANLTHERQWILQFFGAPCRKYYLLS</sequence>
<dbReference type="GO" id="GO:0006313">
    <property type="term" value="P:DNA transposition"/>
    <property type="evidence" value="ECO:0007669"/>
    <property type="project" value="InterPro"/>
</dbReference>
<gene>
    <name evidence="3" type="ORF">A6769_34560</name>
</gene>
<name>A0A367R2Z6_NOSPU</name>
<dbReference type="InterPro" id="IPR002559">
    <property type="entry name" value="Transposase_11"/>
</dbReference>
<feature type="domain" description="DUF4277" evidence="2">
    <location>
        <begin position="9"/>
        <end position="115"/>
    </location>
</feature>
<reference evidence="3 4" key="1">
    <citation type="submission" date="2016-04" db="EMBL/GenBank/DDBJ databases">
        <authorList>
            <person name="Evans L.H."/>
            <person name="Alamgir A."/>
            <person name="Owens N."/>
            <person name="Weber N.D."/>
            <person name="Virtaneva K."/>
            <person name="Barbian K."/>
            <person name="Babar A."/>
            <person name="Rosenke K."/>
        </authorList>
    </citation>
    <scope>NUCLEOTIDE SEQUENCE [LARGE SCALE GENOMIC DNA]</scope>
    <source>
        <strain evidence="3">NIES-2108</strain>
    </source>
</reference>
<evidence type="ECO:0000313" key="3">
    <source>
        <dbReference type="EMBL" id="RCJ29973.1"/>
    </source>
</evidence>
<proteinExistence type="predicted"/>
<dbReference type="GO" id="GO:0004803">
    <property type="term" value="F:transposase activity"/>
    <property type="evidence" value="ECO:0007669"/>
    <property type="project" value="InterPro"/>
</dbReference>
<evidence type="ECO:0000259" key="1">
    <source>
        <dbReference type="Pfam" id="PF01609"/>
    </source>
</evidence>
<dbReference type="Proteomes" id="UP000252085">
    <property type="component" value="Unassembled WGS sequence"/>
</dbReference>
<dbReference type="GO" id="GO:0003677">
    <property type="term" value="F:DNA binding"/>
    <property type="evidence" value="ECO:0007669"/>
    <property type="project" value="InterPro"/>
</dbReference>
<dbReference type="Pfam" id="PF01609">
    <property type="entry name" value="DDE_Tnp_1"/>
    <property type="match status" value="1"/>
</dbReference>
<comment type="caution">
    <text evidence="3">The sequence shown here is derived from an EMBL/GenBank/DDBJ whole genome shotgun (WGS) entry which is preliminary data.</text>
</comment>